<dbReference type="InterPro" id="IPR043917">
    <property type="entry name" value="DUF5753"/>
</dbReference>
<evidence type="ECO:0000313" key="2">
    <source>
        <dbReference type="EMBL" id="SUA48549.1"/>
    </source>
</evidence>
<dbReference type="Pfam" id="PF19054">
    <property type="entry name" value="DUF5753"/>
    <property type="match status" value="1"/>
</dbReference>
<sequence length="292" mass="32648">MATGSTLPRRLLARQLRELRAAAGVSAENARNEIGVSKQTFWRMENGLPVKLNPLFIRRLCEIYNATADLSNVLLTLAEECKAKGWWHAFSDALPKSFGLYVGLEDAAHRIMSYQTTFIPGLLHTAEYRRELIWSEYPNMPREDVERAVAIATQRQTRLTSTDNPLTMEILLDESALRRETGSRSLMSDQLCHLADVAQLPNVSMRVVPSSAGTYRGLFVGSFVMLEFPPHPTAYLTEPPVVYVEGFAGDLYLEAPEEVKLYRGASVDILRVALDVTESRALVLKIAEEYAG</sequence>
<accession>A0A378X561</accession>
<dbReference type="Pfam" id="PF13560">
    <property type="entry name" value="HTH_31"/>
    <property type="match status" value="1"/>
</dbReference>
<dbReference type="OrthoDB" id="4518607at2"/>
<dbReference type="GO" id="GO:0003677">
    <property type="term" value="F:DNA binding"/>
    <property type="evidence" value="ECO:0007669"/>
    <property type="project" value="InterPro"/>
</dbReference>
<evidence type="ECO:0000313" key="3">
    <source>
        <dbReference type="Proteomes" id="UP000255082"/>
    </source>
</evidence>
<protein>
    <recommendedName>
        <fullName evidence="1">HTH cro/C1-type domain-containing protein</fullName>
    </recommendedName>
</protein>
<evidence type="ECO:0000259" key="1">
    <source>
        <dbReference type="PROSITE" id="PS50943"/>
    </source>
</evidence>
<dbReference type="Proteomes" id="UP000255082">
    <property type="component" value="Unassembled WGS sequence"/>
</dbReference>
<organism evidence="2 3">
    <name type="scientific">Nocardia africana</name>
    <dbReference type="NCBI Taxonomy" id="134964"/>
    <lineage>
        <taxon>Bacteria</taxon>
        <taxon>Bacillati</taxon>
        <taxon>Actinomycetota</taxon>
        <taxon>Actinomycetes</taxon>
        <taxon>Mycobacteriales</taxon>
        <taxon>Nocardiaceae</taxon>
        <taxon>Nocardia</taxon>
    </lineage>
</organism>
<gene>
    <name evidence="2" type="ORF">NCTC13184_07103</name>
</gene>
<name>A0A378X561_9NOCA</name>
<dbReference type="InterPro" id="IPR001387">
    <property type="entry name" value="Cro/C1-type_HTH"/>
</dbReference>
<feature type="domain" description="HTH cro/C1-type" evidence="1">
    <location>
        <begin position="16"/>
        <end position="71"/>
    </location>
</feature>
<reference evidence="2 3" key="1">
    <citation type="submission" date="2018-06" db="EMBL/GenBank/DDBJ databases">
        <authorList>
            <consortium name="Pathogen Informatics"/>
            <person name="Doyle S."/>
        </authorList>
    </citation>
    <scope>NUCLEOTIDE SEQUENCE [LARGE SCALE GENOMIC DNA]</scope>
    <source>
        <strain evidence="2 3">NCTC13184</strain>
    </source>
</reference>
<dbReference type="Gene3D" id="1.10.260.40">
    <property type="entry name" value="lambda repressor-like DNA-binding domains"/>
    <property type="match status" value="1"/>
</dbReference>
<dbReference type="AlphaFoldDB" id="A0A378X561"/>
<dbReference type="EMBL" id="UGRU01000001">
    <property type="protein sequence ID" value="SUA48549.1"/>
    <property type="molecule type" value="Genomic_DNA"/>
</dbReference>
<proteinExistence type="predicted"/>
<dbReference type="RefSeq" id="WP_062967726.1">
    <property type="nucleotide sequence ID" value="NZ_JAJFOE010000002.1"/>
</dbReference>
<dbReference type="CDD" id="cd00093">
    <property type="entry name" value="HTH_XRE"/>
    <property type="match status" value="1"/>
</dbReference>
<dbReference type="InterPro" id="IPR010982">
    <property type="entry name" value="Lambda_DNA-bd_dom_sf"/>
</dbReference>
<dbReference type="SUPFAM" id="SSF47413">
    <property type="entry name" value="lambda repressor-like DNA-binding domains"/>
    <property type="match status" value="1"/>
</dbReference>
<dbReference type="PROSITE" id="PS50943">
    <property type="entry name" value="HTH_CROC1"/>
    <property type="match status" value="1"/>
</dbReference>